<dbReference type="InterPro" id="IPR036291">
    <property type="entry name" value="NAD(P)-bd_dom_sf"/>
</dbReference>
<dbReference type="EC" id="4.2.1.46" evidence="2"/>
<evidence type="ECO:0000313" key="3">
    <source>
        <dbReference type="Proteomes" id="UP000254020"/>
    </source>
</evidence>
<feature type="domain" description="NAD(P)-binding" evidence="1">
    <location>
        <begin position="5"/>
        <end position="96"/>
    </location>
</feature>
<evidence type="ECO:0000259" key="1">
    <source>
        <dbReference type="Pfam" id="PF16363"/>
    </source>
</evidence>
<proteinExistence type="predicted"/>
<dbReference type="InterPro" id="IPR016040">
    <property type="entry name" value="NAD(P)-bd_dom"/>
</dbReference>
<keyword evidence="2" id="KW-0456">Lyase</keyword>
<dbReference type="SUPFAM" id="SSF51735">
    <property type="entry name" value="NAD(P)-binding Rossmann-fold domains"/>
    <property type="match status" value="1"/>
</dbReference>
<dbReference type="GO" id="GO:0008460">
    <property type="term" value="F:dTDP-glucose 4,6-dehydratase activity"/>
    <property type="evidence" value="ECO:0007669"/>
    <property type="project" value="UniProtKB-EC"/>
</dbReference>
<sequence>MRTILVTGGAGFIGSAVVREIIQHTADRVVVVDKLTYAGNLMSLAPVAQDARFAFEQVDICDRAELDRIFRQHQPDTVMHLAAESHVDRSIDGPRRLSRPISWAPIRCWRRPVAGGIPWLRRKNRRSLPSHLHR</sequence>
<organism evidence="2 3">
    <name type="scientific">Klebsiella pneumoniae subsp. pneumoniae</name>
    <dbReference type="NCBI Taxonomy" id="72407"/>
    <lineage>
        <taxon>Bacteria</taxon>
        <taxon>Pseudomonadati</taxon>
        <taxon>Pseudomonadota</taxon>
        <taxon>Gammaproteobacteria</taxon>
        <taxon>Enterobacterales</taxon>
        <taxon>Enterobacteriaceae</taxon>
        <taxon>Klebsiella/Raoultella group</taxon>
        <taxon>Klebsiella</taxon>
        <taxon>Klebsiella pneumoniae complex</taxon>
    </lineage>
</organism>
<reference evidence="2 3" key="1">
    <citation type="submission" date="2018-06" db="EMBL/GenBank/DDBJ databases">
        <authorList>
            <consortium name="Pathogen Informatics"/>
            <person name="Doyle S."/>
        </authorList>
    </citation>
    <scope>NUCLEOTIDE SEQUENCE [LARGE SCALE GENOMIC DNA]</scope>
    <source>
        <strain evidence="2 3">NCTC9504</strain>
    </source>
</reference>
<dbReference type="AlphaFoldDB" id="A0A378ASH1"/>
<dbReference type="Proteomes" id="UP000254020">
    <property type="component" value="Unassembled WGS sequence"/>
</dbReference>
<protein>
    <submittedName>
        <fullName evidence="2">dTDP-glucose 4,6-dehydratase</fullName>
        <ecNumber evidence="2">4.2.1.46</ecNumber>
    </submittedName>
</protein>
<dbReference type="Gene3D" id="3.40.50.720">
    <property type="entry name" value="NAD(P)-binding Rossmann-like Domain"/>
    <property type="match status" value="1"/>
</dbReference>
<name>A0A378ASH1_KLEPN</name>
<accession>A0A378ASH1</accession>
<dbReference type="Pfam" id="PF16363">
    <property type="entry name" value="GDP_Man_Dehyd"/>
    <property type="match status" value="1"/>
</dbReference>
<evidence type="ECO:0000313" key="2">
    <source>
        <dbReference type="EMBL" id="STV19909.1"/>
    </source>
</evidence>
<gene>
    <name evidence="2" type="primary">rffG_3</name>
    <name evidence="2" type="ORF">NCTC9504_06346</name>
</gene>
<dbReference type="EMBL" id="UGMA01000005">
    <property type="protein sequence ID" value="STV19909.1"/>
    <property type="molecule type" value="Genomic_DNA"/>
</dbReference>
<dbReference type="PANTHER" id="PTHR43000">
    <property type="entry name" value="DTDP-D-GLUCOSE 4,6-DEHYDRATASE-RELATED"/>
    <property type="match status" value="1"/>
</dbReference>